<feature type="region of interest" description="Disordered" evidence="4">
    <location>
        <begin position="171"/>
        <end position="197"/>
    </location>
</feature>
<dbReference type="GeneID" id="106456899"/>
<evidence type="ECO:0000256" key="4">
    <source>
        <dbReference type="SAM" id="MobiDB-lite"/>
    </source>
</evidence>
<dbReference type="PANTHER" id="PTHR11829:SF388">
    <property type="entry name" value="FORK HEAD DOMAIN-CONTAINING PROTEIN L1-RELATED"/>
    <property type="match status" value="1"/>
</dbReference>
<evidence type="ECO:0000259" key="5">
    <source>
        <dbReference type="PROSITE" id="PS50039"/>
    </source>
</evidence>
<evidence type="ECO:0000256" key="2">
    <source>
        <dbReference type="ARBA" id="ARBA00023242"/>
    </source>
</evidence>
<name>A0ABM1AZJ5_LIMPO</name>
<dbReference type="PROSITE" id="PS00658">
    <property type="entry name" value="FORK_HEAD_2"/>
    <property type="match status" value="1"/>
</dbReference>
<accession>A0ABM1AZJ5</accession>
<dbReference type="PROSITE" id="PS50039">
    <property type="entry name" value="FORK_HEAD_3"/>
    <property type="match status" value="1"/>
</dbReference>
<organism evidence="6 7">
    <name type="scientific">Limulus polyphemus</name>
    <name type="common">Atlantic horseshoe crab</name>
    <dbReference type="NCBI Taxonomy" id="6850"/>
    <lineage>
        <taxon>Eukaryota</taxon>
        <taxon>Metazoa</taxon>
        <taxon>Ecdysozoa</taxon>
        <taxon>Arthropoda</taxon>
        <taxon>Chelicerata</taxon>
        <taxon>Merostomata</taxon>
        <taxon>Xiphosura</taxon>
        <taxon>Limulidae</taxon>
        <taxon>Limulus</taxon>
    </lineage>
</organism>
<dbReference type="SUPFAM" id="SSF46785">
    <property type="entry name" value="Winged helix' DNA-binding domain"/>
    <property type="match status" value="1"/>
</dbReference>
<feature type="DNA-binding region" description="Fork-head" evidence="3">
    <location>
        <begin position="69"/>
        <end position="163"/>
    </location>
</feature>
<dbReference type="Pfam" id="PF00250">
    <property type="entry name" value="Forkhead"/>
    <property type="match status" value="1"/>
</dbReference>
<dbReference type="Gene3D" id="1.10.10.10">
    <property type="entry name" value="Winged helix-like DNA-binding domain superfamily/Winged helix DNA-binding domain"/>
    <property type="match status" value="1"/>
</dbReference>
<evidence type="ECO:0000256" key="3">
    <source>
        <dbReference type="PROSITE-ProRule" id="PRU00089"/>
    </source>
</evidence>
<feature type="compositionally biased region" description="Polar residues" evidence="4">
    <location>
        <begin position="408"/>
        <end position="420"/>
    </location>
</feature>
<feature type="domain" description="Fork-head" evidence="5">
    <location>
        <begin position="69"/>
        <end position="163"/>
    </location>
</feature>
<feature type="region of interest" description="Disordered" evidence="4">
    <location>
        <begin position="408"/>
        <end position="429"/>
    </location>
</feature>
<dbReference type="Proteomes" id="UP000694941">
    <property type="component" value="Unplaced"/>
</dbReference>
<dbReference type="InterPro" id="IPR018122">
    <property type="entry name" value="TF_fork_head_CS_1"/>
</dbReference>
<dbReference type="InterPro" id="IPR036390">
    <property type="entry name" value="WH_DNA-bd_sf"/>
</dbReference>
<evidence type="ECO:0000313" key="6">
    <source>
        <dbReference type="Proteomes" id="UP000694941"/>
    </source>
</evidence>
<feature type="compositionally biased region" description="Basic and acidic residues" evidence="4">
    <location>
        <begin position="171"/>
        <end position="194"/>
    </location>
</feature>
<dbReference type="InterPro" id="IPR001766">
    <property type="entry name" value="Fork_head_dom"/>
</dbReference>
<dbReference type="SMART" id="SM00339">
    <property type="entry name" value="FH"/>
    <property type="match status" value="1"/>
</dbReference>
<evidence type="ECO:0000313" key="7">
    <source>
        <dbReference type="RefSeq" id="XP_013771724.1"/>
    </source>
</evidence>
<protein>
    <submittedName>
        <fullName evidence="7">Forkhead box C1-B-like</fullName>
    </submittedName>
</protein>
<dbReference type="InterPro" id="IPR050211">
    <property type="entry name" value="FOX_domain-containing"/>
</dbReference>
<dbReference type="PRINTS" id="PR00053">
    <property type="entry name" value="FORKHEAD"/>
</dbReference>
<gene>
    <name evidence="7" type="primary">LOC106456899</name>
</gene>
<keyword evidence="1 3" id="KW-0238">DNA-binding</keyword>
<comment type="subcellular location">
    <subcellularLocation>
        <location evidence="3">Nucleus</location>
    </subcellularLocation>
</comment>
<dbReference type="PANTHER" id="PTHR11829">
    <property type="entry name" value="FORKHEAD BOX PROTEIN"/>
    <property type="match status" value="1"/>
</dbReference>
<keyword evidence="2 3" id="KW-0539">Nucleus</keyword>
<proteinExistence type="predicted"/>
<reference evidence="7" key="1">
    <citation type="submission" date="2025-08" db="UniProtKB">
        <authorList>
            <consortium name="RefSeq"/>
        </authorList>
    </citation>
    <scope>IDENTIFICATION</scope>
    <source>
        <tissue evidence="7">Muscle</tissue>
    </source>
</reference>
<dbReference type="PROSITE" id="PS00657">
    <property type="entry name" value="FORK_HEAD_1"/>
    <property type="match status" value="1"/>
</dbReference>
<dbReference type="InterPro" id="IPR036388">
    <property type="entry name" value="WH-like_DNA-bd_sf"/>
</dbReference>
<evidence type="ECO:0000256" key="1">
    <source>
        <dbReference type="ARBA" id="ARBA00023125"/>
    </source>
</evidence>
<sequence>MHPLYGEKQKCFEYDGYSTRAMNSVMDSNIDILYSCFSQQTDHCSNPVIRQSTYSPPLPPHFSAKDMVKPPYSYIALITMAIHNSPEKKTTLNGIYQFIMERFPFYRENKQGWQNSIRHNLSLNECFLKVPRDNKKPGKGSYWTLDPDSVDMFDNGSYLRRRRRFKKKNVSLEKEYTEGPMKESEGRKEDDQSHETNIPSRIKETVNFSNKNYGGEEVVMFKTSKTRDLLTSPSLSAQDNEKIFKKFPKYETLEECGISSCMQQILRNCKFGTKHSSSSHNSVLFSNTISEEFLDSSCVGNVSGSTLMSPRESVNYFPWVMSSAVHDESVVPPYCRKAIYSCDELDGYPVYSDSPMVMNHSRAAARGVYHTENASQLPIFKKSASKSELCNQTVSRCFGDSNGLLTEMPTQESFGSSKRQSSTSSPYYTFSPIPEPNVSASQPFLTEAFSTVNGNFCVRDMFESQQLPATTASVNPNCQMVFTNSTEAYPVRSETSTRYECSMV</sequence>
<dbReference type="RefSeq" id="XP_013771724.1">
    <property type="nucleotide sequence ID" value="XM_013916270.2"/>
</dbReference>
<keyword evidence="6" id="KW-1185">Reference proteome</keyword>
<dbReference type="InterPro" id="IPR030456">
    <property type="entry name" value="TF_fork_head_CS_2"/>
</dbReference>